<dbReference type="UniPathway" id="UPA00163"/>
<accession>A0A7D9M2F6</accession>
<evidence type="ECO:0000313" key="4">
    <source>
        <dbReference type="Proteomes" id="UP001152795"/>
    </source>
</evidence>
<comment type="similarity">
    <text evidence="1">Belongs to the phosphorylase b kinase regulatory chain family.</text>
</comment>
<dbReference type="InterPro" id="IPR008734">
    <property type="entry name" value="PHK_A/B_su"/>
</dbReference>
<evidence type="ECO:0000256" key="1">
    <source>
        <dbReference type="RuleBase" id="RU364123"/>
    </source>
</evidence>
<dbReference type="PANTHER" id="PTHR10749">
    <property type="entry name" value="PHOSPHORYLASE B KINASE REGULATORY SUBUNIT"/>
    <property type="match status" value="1"/>
</dbReference>
<dbReference type="Pfam" id="PF00723">
    <property type="entry name" value="Glyco_hydro_15"/>
    <property type="match status" value="1"/>
</dbReference>
<keyword evidence="1" id="KW-0449">Lipoprotein</keyword>
<dbReference type="PANTHER" id="PTHR10749:SF4">
    <property type="entry name" value="PHOSPHORYLASE B KINASE REGULATORY SUBUNIT ALPHA, SKELETAL MUSCLE ISOFORM"/>
    <property type="match status" value="1"/>
</dbReference>
<proteinExistence type="inferred from homology"/>
<evidence type="ECO:0000259" key="2">
    <source>
        <dbReference type="Pfam" id="PF00723"/>
    </source>
</evidence>
<feature type="non-terminal residue" evidence="3">
    <location>
        <position position="1"/>
    </location>
</feature>
<evidence type="ECO:0000313" key="3">
    <source>
        <dbReference type="EMBL" id="CAB4042735.1"/>
    </source>
</evidence>
<dbReference type="GO" id="GO:0005964">
    <property type="term" value="C:phosphorylase kinase complex"/>
    <property type="evidence" value="ECO:0007669"/>
    <property type="project" value="TreeGrafter"/>
</dbReference>
<keyword evidence="1" id="KW-0472">Membrane</keyword>
<dbReference type="EMBL" id="CACRXK020030701">
    <property type="protein sequence ID" value="CAB4042735.1"/>
    <property type="molecule type" value="Genomic_DNA"/>
</dbReference>
<dbReference type="Proteomes" id="UP001152795">
    <property type="component" value="Unassembled WGS sequence"/>
</dbReference>
<keyword evidence="1" id="KW-0112">Calmodulin-binding</keyword>
<dbReference type="InterPro" id="IPR011613">
    <property type="entry name" value="GH15-like"/>
</dbReference>
<dbReference type="GO" id="GO:0005886">
    <property type="term" value="C:plasma membrane"/>
    <property type="evidence" value="ECO:0007669"/>
    <property type="project" value="UniProtKB-SubCell"/>
</dbReference>
<organism evidence="3 4">
    <name type="scientific">Paramuricea clavata</name>
    <name type="common">Red gorgonian</name>
    <name type="synonym">Violescent sea-whip</name>
    <dbReference type="NCBI Taxonomy" id="317549"/>
    <lineage>
        <taxon>Eukaryota</taxon>
        <taxon>Metazoa</taxon>
        <taxon>Cnidaria</taxon>
        <taxon>Anthozoa</taxon>
        <taxon>Octocorallia</taxon>
        <taxon>Malacalcyonacea</taxon>
        <taxon>Plexauridae</taxon>
        <taxon>Paramuricea</taxon>
    </lineage>
</organism>
<gene>
    <name evidence="3" type="ORF">PACLA_8A086254</name>
</gene>
<dbReference type="AlphaFoldDB" id="A0A7D9M2F6"/>
<protein>
    <recommendedName>
        <fullName evidence="1">Phosphorylase b kinase regulatory subunit</fullName>
    </recommendedName>
</protein>
<comment type="caution">
    <text evidence="3">The sequence shown here is derived from an EMBL/GenBank/DDBJ whole genome shotgun (WGS) entry which is preliminary data.</text>
</comment>
<keyword evidence="1" id="KW-0119">Carbohydrate metabolism</keyword>
<dbReference type="GO" id="GO:0005977">
    <property type="term" value="P:glycogen metabolic process"/>
    <property type="evidence" value="ECO:0007669"/>
    <property type="project" value="UniProtKB-UniPathway"/>
</dbReference>
<feature type="non-terminal residue" evidence="3">
    <location>
        <position position="78"/>
    </location>
</feature>
<keyword evidence="4" id="KW-1185">Reference proteome</keyword>
<dbReference type="OrthoDB" id="5971574at2759"/>
<comment type="subcellular location">
    <subcellularLocation>
        <location evidence="1">Cell membrane</location>
        <topology evidence="1">Lipid-anchor</topology>
        <orientation evidence="1">Cytoplasmic side</orientation>
    </subcellularLocation>
</comment>
<feature type="domain" description="GH15-like" evidence="2">
    <location>
        <begin position="24"/>
        <end position="78"/>
    </location>
</feature>
<name>A0A7D9M2F6_PARCT</name>
<reference evidence="3" key="1">
    <citation type="submission" date="2020-04" db="EMBL/GenBank/DDBJ databases">
        <authorList>
            <person name="Alioto T."/>
            <person name="Alioto T."/>
            <person name="Gomez Garrido J."/>
        </authorList>
    </citation>
    <scope>NUCLEOTIDE SEQUENCE</scope>
    <source>
        <strain evidence="3">A484AB</strain>
    </source>
</reference>
<comment type="function">
    <text evidence="1">Phosphorylase b kinase catalyzes the phosphorylation of serine in certain substrates, including troponin I.</text>
</comment>
<keyword evidence="1" id="KW-1003">Cell membrane</keyword>
<dbReference type="GO" id="GO:0005516">
    <property type="term" value="F:calmodulin binding"/>
    <property type="evidence" value="ECO:0007669"/>
    <property type="project" value="UniProtKB-KW"/>
</dbReference>
<keyword evidence="1" id="KW-0321">Glycogen metabolism</keyword>
<keyword evidence="1" id="KW-0636">Prenylation</keyword>
<sequence length="78" mass="8734">DPVTGLLPPTGGQRKFGSRDYPGDAWVRDNVYGSLSMWSLALAYSKNADHDDEKAKVFELKQSVVKLMRGLLMSMMQQ</sequence>
<comment type="pathway">
    <text evidence="1">Glycan biosynthesis; glycogen metabolism.</text>
</comment>